<name>A0ABW3B4J1_9FLAO</name>
<dbReference type="Proteomes" id="UP001597012">
    <property type="component" value="Unassembled WGS sequence"/>
</dbReference>
<evidence type="ECO:0000256" key="2">
    <source>
        <dbReference type="ARBA" id="ARBA00006679"/>
    </source>
</evidence>
<dbReference type="InterPro" id="IPR032808">
    <property type="entry name" value="DoxX"/>
</dbReference>
<dbReference type="PANTHER" id="PTHR33452">
    <property type="entry name" value="OXIDOREDUCTASE CATD-RELATED"/>
    <property type="match status" value="1"/>
</dbReference>
<keyword evidence="3" id="KW-1003">Cell membrane</keyword>
<keyword evidence="5 7" id="KW-1133">Transmembrane helix</keyword>
<keyword evidence="4 7" id="KW-0812">Transmembrane</keyword>
<comment type="caution">
    <text evidence="8">The sequence shown here is derived from an EMBL/GenBank/DDBJ whole genome shotgun (WGS) entry which is preliminary data.</text>
</comment>
<protein>
    <submittedName>
        <fullName evidence="8">DoxX family protein</fullName>
    </submittedName>
</protein>
<comment type="subcellular location">
    <subcellularLocation>
        <location evidence="1">Cell membrane</location>
        <topology evidence="1">Multi-pass membrane protein</topology>
    </subcellularLocation>
</comment>
<evidence type="ECO:0000256" key="3">
    <source>
        <dbReference type="ARBA" id="ARBA00022475"/>
    </source>
</evidence>
<evidence type="ECO:0000313" key="8">
    <source>
        <dbReference type="EMBL" id="MFD0797982.1"/>
    </source>
</evidence>
<feature type="transmembrane region" description="Helical" evidence="7">
    <location>
        <begin position="129"/>
        <end position="147"/>
    </location>
</feature>
<dbReference type="RefSeq" id="WP_379934512.1">
    <property type="nucleotide sequence ID" value="NZ_JBHTHY010000007.1"/>
</dbReference>
<keyword evidence="6 7" id="KW-0472">Membrane</keyword>
<sequence length="163" mass="18666">MTYFTYQFKKILTPFQVDGFLANSILLVPRIIAGFLLAFVYAPVKFGTPWSPKSAELALFEVADWFVLKVNEFGAPFNLMPELFSWSAGFTEAFGGILLVLGLNTRITAFFITTVMAVTIYFREWDDTWSILPTFLFFCIGLFYLGFGSGKYGLDYWYTHRKS</sequence>
<comment type="similarity">
    <text evidence="2">Belongs to the DoxX family.</text>
</comment>
<organism evidence="8 9">
    <name type="scientific">Maribacter chungangensis</name>
    <dbReference type="NCBI Taxonomy" id="1069117"/>
    <lineage>
        <taxon>Bacteria</taxon>
        <taxon>Pseudomonadati</taxon>
        <taxon>Bacteroidota</taxon>
        <taxon>Flavobacteriia</taxon>
        <taxon>Flavobacteriales</taxon>
        <taxon>Flavobacteriaceae</taxon>
        <taxon>Maribacter</taxon>
    </lineage>
</organism>
<proteinExistence type="inferred from homology"/>
<reference evidence="9" key="1">
    <citation type="journal article" date="2019" name="Int. J. Syst. Evol. Microbiol.">
        <title>The Global Catalogue of Microorganisms (GCM) 10K type strain sequencing project: providing services to taxonomists for standard genome sequencing and annotation.</title>
        <authorList>
            <consortium name="The Broad Institute Genomics Platform"/>
            <consortium name="The Broad Institute Genome Sequencing Center for Infectious Disease"/>
            <person name="Wu L."/>
            <person name="Ma J."/>
        </authorList>
    </citation>
    <scope>NUCLEOTIDE SEQUENCE [LARGE SCALE GENOMIC DNA]</scope>
    <source>
        <strain evidence="9">CCUG 61948</strain>
    </source>
</reference>
<evidence type="ECO:0000256" key="1">
    <source>
        <dbReference type="ARBA" id="ARBA00004651"/>
    </source>
</evidence>
<dbReference type="EMBL" id="JBHTHY010000007">
    <property type="protein sequence ID" value="MFD0797982.1"/>
    <property type="molecule type" value="Genomic_DNA"/>
</dbReference>
<evidence type="ECO:0000256" key="7">
    <source>
        <dbReference type="SAM" id="Phobius"/>
    </source>
</evidence>
<evidence type="ECO:0000256" key="5">
    <source>
        <dbReference type="ARBA" id="ARBA00022989"/>
    </source>
</evidence>
<dbReference type="Pfam" id="PF07681">
    <property type="entry name" value="DoxX"/>
    <property type="match status" value="1"/>
</dbReference>
<evidence type="ECO:0000313" key="9">
    <source>
        <dbReference type="Proteomes" id="UP001597012"/>
    </source>
</evidence>
<feature type="transmembrane region" description="Helical" evidence="7">
    <location>
        <begin position="20"/>
        <end position="42"/>
    </location>
</feature>
<dbReference type="InterPro" id="IPR051907">
    <property type="entry name" value="DoxX-like_oxidoreductase"/>
</dbReference>
<dbReference type="PANTHER" id="PTHR33452:SF1">
    <property type="entry name" value="INNER MEMBRANE PROTEIN YPHA-RELATED"/>
    <property type="match status" value="1"/>
</dbReference>
<keyword evidence="9" id="KW-1185">Reference proteome</keyword>
<evidence type="ECO:0000256" key="4">
    <source>
        <dbReference type="ARBA" id="ARBA00022692"/>
    </source>
</evidence>
<accession>A0ABW3B4J1</accession>
<gene>
    <name evidence="8" type="ORF">ACFQZJ_10950</name>
</gene>
<evidence type="ECO:0000256" key="6">
    <source>
        <dbReference type="ARBA" id="ARBA00023136"/>
    </source>
</evidence>